<protein>
    <recommendedName>
        <fullName evidence="4">HAF repeat-containing protein</fullName>
    </recommendedName>
</protein>
<feature type="chain" id="PRO_5047535750" description="HAF repeat-containing protein" evidence="1">
    <location>
        <begin position="27"/>
        <end position="360"/>
    </location>
</feature>
<comment type="caution">
    <text evidence="2">The sequence shown here is derived from an EMBL/GenBank/DDBJ whole genome shotgun (WGS) entry which is preliminary data.</text>
</comment>
<evidence type="ECO:0000313" key="2">
    <source>
        <dbReference type="EMBL" id="MEK8033571.1"/>
    </source>
</evidence>
<evidence type="ECO:0008006" key="4">
    <source>
        <dbReference type="Google" id="ProtNLM"/>
    </source>
</evidence>
<dbReference type="RefSeq" id="WP_341427996.1">
    <property type="nucleotide sequence ID" value="NZ_JBBUTG010000018.1"/>
</dbReference>
<dbReference type="EMBL" id="JBBUTG010000018">
    <property type="protein sequence ID" value="MEK8033571.1"/>
    <property type="molecule type" value="Genomic_DNA"/>
</dbReference>
<evidence type="ECO:0000256" key="1">
    <source>
        <dbReference type="SAM" id="SignalP"/>
    </source>
</evidence>
<name>A0ABU9BUS4_9BURK</name>
<dbReference type="Proteomes" id="UP001371218">
    <property type="component" value="Unassembled WGS sequence"/>
</dbReference>
<accession>A0ABU9BUS4</accession>
<dbReference type="InterPro" id="IPR014262">
    <property type="entry name" value="HAF_rpt"/>
</dbReference>
<keyword evidence="3" id="KW-1185">Reference proteome</keyword>
<keyword evidence="1" id="KW-0732">Signal</keyword>
<proteinExistence type="predicted"/>
<reference evidence="2 3" key="1">
    <citation type="submission" date="2024-04" db="EMBL/GenBank/DDBJ databases">
        <title>Novel species of the genus Ideonella isolated from streams.</title>
        <authorList>
            <person name="Lu H."/>
        </authorList>
    </citation>
    <scope>NUCLEOTIDE SEQUENCE [LARGE SCALE GENOMIC DNA]</scope>
    <source>
        <strain evidence="2 3">DXS29W</strain>
    </source>
</reference>
<dbReference type="NCBIfam" id="TIGR02913">
    <property type="entry name" value="HAF_rpt"/>
    <property type="match status" value="3"/>
</dbReference>
<feature type="signal peptide" evidence="1">
    <location>
        <begin position="1"/>
        <end position="26"/>
    </location>
</feature>
<evidence type="ECO:0000313" key="3">
    <source>
        <dbReference type="Proteomes" id="UP001371218"/>
    </source>
</evidence>
<organism evidence="2 3">
    <name type="scientific">Ideonella lacteola</name>
    <dbReference type="NCBI Taxonomy" id="2984193"/>
    <lineage>
        <taxon>Bacteria</taxon>
        <taxon>Pseudomonadati</taxon>
        <taxon>Pseudomonadota</taxon>
        <taxon>Betaproteobacteria</taxon>
        <taxon>Burkholderiales</taxon>
        <taxon>Sphaerotilaceae</taxon>
        <taxon>Ideonella</taxon>
    </lineage>
</organism>
<gene>
    <name evidence="2" type="ORF">AACH06_22345</name>
</gene>
<sequence>MYSAFQSMLRSLLPTALALAASCAMAAPTYDVKVIAPPEPLGDGVHDVYWYSAIDLNNEGKSLTGMYQYMNPWCGCYKTFDKNGNSMGMPMALTPPTQVTNFVGLNNLGDVIGSVTHSNGIWMGVVQKDQGYSAAVHGLPDDIYDGFYSDAFAYGANDVGQVVGQATSSNDGRKRAYVWKDKVMVEVGTFGGATSTATSINNRGVAVGYADLADGSRHAFVYRNGSLKDLGTLGGANSTAAEINNKGQIIGTSQQADGVERAFIYSDKIMKPLPTPEGASSSALSINRSGYVIGTYRLDGQNYSFLYDGEAVHRVSDLVDQTGPWTIESAVAINDKGWILGNGRKAGDLHSTVLLLKPKQ</sequence>